<protein>
    <submittedName>
        <fullName evidence="2">Uncharacterized protein</fullName>
    </submittedName>
</protein>
<reference evidence="3" key="1">
    <citation type="journal article" date="2019" name="Int. J. Syst. Evol. Microbiol.">
        <title>The Global Catalogue of Microorganisms (GCM) 10K type strain sequencing project: providing services to taxonomists for standard genome sequencing and annotation.</title>
        <authorList>
            <consortium name="The Broad Institute Genomics Platform"/>
            <consortium name="The Broad Institute Genome Sequencing Center for Infectious Disease"/>
            <person name="Wu L."/>
            <person name="Ma J."/>
        </authorList>
    </citation>
    <scope>NUCLEOTIDE SEQUENCE [LARGE SCALE GENOMIC DNA]</scope>
    <source>
        <strain evidence="3">CCM 7282</strain>
    </source>
</reference>
<keyword evidence="1" id="KW-1133">Transmembrane helix</keyword>
<sequence>MNWLSLIGVSLVVLLLFLYEWSKMDHTQVKEKRTFIFLLAGVWLIAVMLIFFPDVSGPIDLITFLFRPMENFL</sequence>
<feature type="transmembrane region" description="Helical" evidence="1">
    <location>
        <begin position="34"/>
        <end position="52"/>
    </location>
</feature>
<comment type="caution">
    <text evidence="2">The sequence shown here is derived from an EMBL/GenBank/DDBJ whole genome shotgun (WGS) entry which is preliminary data.</text>
</comment>
<dbReference type="RefSeq" id="WP_062445284.1">
    <property type="nucleotide sequence ID" value="NZ_BMCJ01000001.1"/>
</dbReference>
<evidence type="ECO:0000256" key="1">
    <source>
        <dbReference type="SAM" id="Phobius"/>
    </source>
</evidence>
<keyword evidence="1" id="KW-0472">Membrane</keyword>
<keyword evidence="1" id="KW-0812">Transmembrane</keyword>
<evidence type="ECO:0000313" key="3">
    <source>
        <dbReference type="Proteomes" id="UP000619534"/>
    </source>
</evidence>
<feature type="transmembrane region" description="Helical" evidence="1">
    <location>
        <begin position="6"/>
        <end position="22"/>
    </location>
</feature>
<accession>A0ABQ1NJB2</accession>
<proteinExistence type="predicted"/>
<keyword evidence="3" id="KW-1185">Reference proteome</keyword>
<gene>
    <name evidence="2" type="ORF">GCM10007216_06400</name>
</gene>
<name>A0ABQ1NJB2_9BACI</name>
<evidence type="ECO:0000313" key="2">
    <source>
        <dbReference type="EMBL" id="GGC78632.1"/>
    </source>
</evidence>
<dbReference type="Proteomes" id="UP000619534">
    <property type="component" value="Unassembled WGS sequence"/>
</dbReference>
<organism evidence="2 3">
    <name type="scientific">Thalassobacillus devorans</name>
    <dbReference type="NCBI Taxonomy" id="279813"/>
    <lineage>
        <taxon>Bacteria</taxon>
        <taxon>Bacillati</taxon>
        <taxon>Bacillota</taxon>
        <taxon>Bacilli</taxon>
        <taxon>Bacillales</taxon>
        <taxon>Bacillaceae</taxon>
        <taxon>Thalassobacillus</taxon>
    </lineage>
</organism>
<dbReference type="EMBL" id="BMCJ01000001">
    <property type="protein sequence ID" value="GGC78632.1"/>
    <property type="molecule type" value="Genomic_DNA"/>
</dbReference>